<dbReference type="AlphaFoldDB" id="A0AA38K7A1"/>
<evidence type="ECO:0000256" key="1">
    <source>
        <dbReference type="SAM" id="MobiDB-lite"/>
    </source>
</evidence>
<name>A0AA38K7A1_9AGAR</name>
<evidence type="ECO:0000313" key="2">
    <source>
        <dbReference type="EMBL" id="KAJ3779439.1"/>
    </source>
</evidence>
<reference evidence="2" key="1">
    <citation type="submission" date="2022-08" db="EMBL/GenBank/DDBJ databases">
        <authorList>
            <consortium name="DOE Joint Genome Institute"/>
            <person name="Min B."/>
            <person name="Riley R."/>
            <person name="Sierra-Patev S."/>
            <person name="Naranjo-Ortiz M."/>
            <person name="Looney B."/>
            <person name="Konkel Z."/>
            <person name="Slot J.C."/>
            <person name="Sakamoto Y."/>
            <person name="Steenwyk J.L."/>
            <person name="Rokas A."/>
            <person name="Carro J."/>
            <person name="Camarero S."/>
            <person name="Ferreira P."/>
            <person name="Molpeceres G."/>
            <person name="Ruiz-Duenas F.J."/>
            <person name="Serrano A."/>
            <person name="Henrissat B."/>
            <person name="Drula E."/>
            <person name="Hughes K.W."/>
            <person name="Mata J.L."/>
            <person name="Ishikawa N.K."/>
            <person name="Vargas-Isla R."/>
            <person name="Ushijima S."/>
            <person name="Smith C.A."/>
            <person name="Ahrendt S."/>
            <person name="Andreopoulos W."/>
            <person name="He G."/>
            <person name="Labutti K."/>
            <person name="Lipzen A."/>
            <person name="Ng V."/>
            <person name="Sandor L."/>
            <person name="Barry K."/>
            <person name="Martinez A.T."/>
            <person name="Xiao Y."/>
            <person name="Gibbons J.G."/>
            <person name="Terashima K."/>
            <person name="Hibbett D.S."/>
            <person name="Grigoriev I.V."/>
        </authorList>
    </citation>
    <scope>NUCLEOTIDE SEQUENCE</scope>
    <source>
        <strain evidence="2">TFB10291</strain>
    </source>
</reference>
<dbReference type="EMBL" id="MU794919">
    <property type="protein sequence ID" value="KAJ3779439.1"/>
    <property type="molecule type" value="Genomic_DNA"/>
</dbReference>
<feature type="compositionally biased region" description="Low complexity" evidence="1">
    <location>
        <begin position="39"/>
        <end position="61"/>
    </location>
</feature>
<keyword evidence="3" id="KW-1185">Reference proteome</keyword>
<sequence length="149" mass="16425">MPTATPNHWNTPYPPSYPPWAYPPFPTYPYPSPMPPAPGRAASPHSSPGPTSSPSVTPSKRSLIDIPRISEWLEGVDKDDIRGQDGLQVSQYSDALETNGIIRISDLVDVEVNQLMAMIGANWGVANRLVKYAKEDMGQINKKSKKSRH</sequence>
<organism evidence="2 3">
    <name type="scientific">Lentinula aff. detonsa</name>
    <dbReference type="NCBI Taxonomy" id="2804958"/>
    <lineage>
        <taxon>Eukaryota</taxon>
        <taxon>Fungi</taxon>
        <taxon>Dikarya</taxon>
        <taxon>Basidiomycota</taxon>
        <taxon>Agaricomycotina</taxon>
        <taxon>Agaricomycetes</taxon>
        <taxon>Agaricomycetidae</taxon>
        <taxon>Agaricales</taxon>
        <taxon>Marasmiineae</taxon>
        <taxon>Omphalotaceae</taxon>
        <taxon>Lentinula</taxon>
    </lineage>
</organism>
<proteinExistence type="predicted"/>
<feature type="region of interest" description="Disordered" evidence="1">
    <location>
        <begin position="31"/>
        <end position="63"/>
    </location>
</feature>
<comment type="caution">
    <text evidence="2">The sequence shown here is derived from an EMBL/GenBank/DDBJ whole genome shotgun (WGS) entry which is preliminary data.</text>
</comment>
<protein>
    <submittedName>
        <fullName evidence="2">Uncharacterized protein</fullName>
    </submittedName>
</protein>
<dbReference type="Proteomes" id="UP001163798">
    <property type="component" value="Unassembled WGS sequence"/>
</dbReference>
<evidence type="ECO:0000313" key="3">
    <source>
        <dbReference type="Proteomes" id="UP001163798"/>
    </source>
</evidence>
<accession>A0AA38K7A1</accession>
<gene>
    <name evidence="2" type="ORF">GGU10DRAFT_382562</name>
</gene>